<dbReference type="Proteomes" id="UP000054466">
    <property type="component" value="Unassembled WGS sequence"/>
</dbReference>
<keyword evidence="8" id="KW-1185">Reference proteome</keyword>
<dbReference type="AlphaFoldDB" id="A0A0D2CPQ4"/>
<evidence type="ECO:0000256" key="5">
    <source>
        <dbReference type="SAM" id="Phobius"/>
    </source>
</evidence>
<feature type="domain" description="ABC-2 type transporter transmembrane" evidence="6">
    <location>
        <begin position="6"/>
        <end position="97"/>
    </location>
</feature>
<feature type="transmembrane region" description="Helical" evidence="5">
    <location>
        <begin position="29"/>
        <end position="50"/>
    </location>
</feature>
<keyword evidence="3 5" id="KW-1133">Transmembrane helix</keyword>
<name>A0A0D2CPQ4_9EURO</name>
<comment type="subcellular location">
    <subcellularLocation>
        <location evidence="1">Membrane</location>
        <topology evidence="1">Multi-pass membrane protein</topology>
    </subcellularLocation>
</comment>
<dbReference type="OrthoDB" id="245989at2759"/>
<evidence type="ECO:0000256" key="1">
    <source>
        <dbReference type="ARBA" id="ARBA00004141"/>
    </source>
</evidence>
<keyword evidence="2 5" id="KW-0812">Transmembrane</keyword>
<dbReference type="VEuPathDB" id="FungiDB:PV07_08685"/>
<proteinExistence type="predicted"/>
<evidence type="ECO:0000259" key="6">
    <source>
        <dbReference type="Pfam" id="PF01061"/>
    </source>
</evidence>
<evidence type="ECO:0000313" key="8">
    <source>
        <dbReference type="Proteomes" id="UP000054466"/>
    </source>
</evidence>
<organism evidence="7 8">
    <name type="scientific">Cladophialophora immunda</name>
    <dbReference type="NCBI Taxonomy" id="569365"/>
    <lineage>
        <taxon>Eukaryota</taxon>
        <taxon>Fungi</taxon>
        <taxon>Dikarya</taxon>
        <taxon>Ascomycota</taxon>
        <taxon>Pezizomycotina</taxon>
        <taxon>Eurotiomycetes</taxon>
        <taxon>Chaetothyriomycetidae</taxon>
        <taxon>Chaetothyriales</taxon>
        <taxon>Herpotrichiellaceae</taxon>
        <taxon>Cladophialophora</taxon>
    </lineage>
</organism>
<evidence type="ECO:0000256" key="2">
    <source>
        <dbReference type="ARBA" id="ARBA00022692"/>
    </source>
</evidence>
<dbReference type="RefSeq" id="XP_016245735.1">
    <property type="nucleotide sequence ID" value="XM_016395879.1"/>
</dbReference>
<feature type="transmembrane region" description="Helical" evidence="5">
    <location>
        <begin position="56"/>
        <end position="77"/>
    </location>
</feature>
<dbReference type="Pfam" id="PF01061">
    <property type="entry name" value="ABC2_membrane"/>
    <property type="match status" value="1"/>
</dbReference>
<evidence type="ECO:0000256" key="3">
    <source>
        <dbReference type="ARBA" id="ARBA00022989"/>
    </source>
</evidence>
<evidence type="ECO:0000256" key="4">
    <source>
        <dbReference type="ARBA" id="ARBA00023136"/>
    </source>
</evidence>
<reference evidence="7 8" key="1">
    <citation type="submission" date="2015-01" db="EMBL/GenBank/DDBJ databases">
        <title>The Genome Sequence of Cladophialophora immunda CBS83496.</title>
        <authorList>
            <consortium name="The Broad Institute Genomics Platform"/>
            <person name="Cuomo C."/>
            <person name="de Hoog S."/>
            <person name="Gorbushina A."/>
            <person name="Stielow B."/>
            <person name="Teixiera M."/>
            <person name="Abouelleil A."/>
            <person name="Chapman S.B."/>
            <person name="Priest M."/>
            <person name="Young S.K."/>
            <person name="Wortman J."/>
            <person name="Nusbaum C."/>
            <person name="Birren B."/>
        </authorList>
    </citation>
    <scope>NUCLEOTIDE SEQUENCE [LARGE SCALE GENOMIC DNA]</scope>
    <source>
        <strain evidence="7 8">CBS 83496</strain>
    </source>
</reference>
<dbReference type="HOGENOM" id="CLU_2333458_0_0_1"/>
<sequence length="98" mass="11291">MPLSNQFVTVATRMFQQYWRRPTYIGSKYALGIASALFIGFSFYLPSASIQAIQSMMFSIFMLSAILMLTAIFAALVQQVMPQFIFQRDLYEVRERPS</sequence>
<dbReference type="EMBL" id="KN847044">
    <property type="protein sequence ID" value="KIW25519.1"/>
    <property type="molecule type" value="Genomic_DNA"/>
</dbReference>
<dbReference type="InterPro" id="IPR013525">
    <property type="entry name" value="ABC2_TM"/>
</dbReference>
<dbReference type="GeneID" id="27347879"/>
<gene>
    <name evidence="7" type="ORF">PV07_08685</name>
</gene>
<protein>
    <recommendedName>
        <fullName evidence="6">ABC-2 type transporter transmembrane domain-containing protein</fullName>
    </recommendedName>
</protein>
<dbReference type="STRING" id="569365.A0A0D2CPQ4"/>
<keyword evidence="4 5" id="KW-0472">Membrane</keyword>
<dbReference type="GO" id="GO:0016020">
    <property type="term" value="C:membrane"/>
    <property type="evidence" value="ECO:0007669"/>
    <property type="project" value="UniProtKB-SubCell"/>
</dbReference>
<evidence type="ECO:0000313" key="7">
    <source>
        <dbReference type="EMBL" id="KIW25519.1"/>
    </source>
</evidence>
<dbReference type="GO" id="GO:0140359">
    <property type="term" value="F:ABC-type transporter activity"/>
    <property type="evidence" value="ECO:0007669"/>
    <property type="project" value="InterPro"/>
</dbReference>
<accession>A0A0D2CPQ4</accession>